<comment type="caution">
    <text evidence="3">The sequence shown here is derived from an EMBL/GenBank/DDBJ whole genome shotgun (WGS) entry which is preliminary data.</text>
</comment>
<reference evidence="3" key="1">
    <citation type="journal article" date="2019" name="bioRxiv">
        <title>The Genome of the Zebra Mussel, Dreissena polymorpha: A Resource for Invasive Species Research.</title>
        <authorList>
            <person name="McCartney M.A."/>
            <person name="Auch B."/>
            <person name="Kono T."/>
            <person name="Mallez S."/>
            <person name="Zhang Y."/>
            <person name="Obille A."/>
            <person name="Becker A."/>
            <person name="Abrahante J.E."/>
            <person name="Garbe J."/>
            <person name="Badalamenti J.P."/>
            <person name="Herman A."/>
            <person name="Mangelson H."/>
            <person name="Liachko I."/>
            <person name="Sullivan S."/>
            <person name="Sone E.D."/>
            <person name="Koren S."/>
            <person name="Silverstein K.A.T."/>
            <person name="Beckman K.B."/>
            <person name="Gohl D.M."/>
        </authorList>
    </citation>
    <scope>NUCLEOTIDE SEQUENCE</scope>
    <source>
        <strain evidence="3">Duluth1</strain>
        <tissue evidence="3">Whole animal</tissue>
    </source>
</reference>
<evidence type="ECO:0000256" key="1">
    <source>
        <dbReference type="ARBA" id="ARBA00022737"/>
    </source>
</evidence>
<keyword evidence="4" id="KW-1185">Reference proteome</keyword>
<protein>
    <submittedName>
        <fullName evidence="3">Uncharacterized protein</fullName>
    </submittedName>
</protein>
<dbReference type="PANTHER" id="PTHR22906:SF21">
    <property type="entry name" value="SEMA DOMAIN-CONTAINING PROTEIN"/>
    <property type="match status" value="1"/>
</dbReference>
<dbReference type="FunFam" id="2.20.100.10:FF:000001">
    <property type="entry name" value="semaphorin-5A isoform X1"/>
    <property type="match status" value="1"/>
</dbReference>
<dbReference type="SMART" id="SM00209">
    <property type="entry name" value="TSP1"/>
    <property type="match status" value="1"/>
</dbReference>
<dbReference type="PANTHER" id="PTHR22906">
    <property type="entry name" value="PROPERDIN"/>
    <property type="match status" value="1"/>
</dbReference>
<dbReference type="Gene3D" id="2.20.100.10">
    <property type="entry name" value="Thrombospondin type-1 (TSP1) repeat"/>
    <property type="match status" value="1"/>
</dbReference>
<sequence length="113" mass="12675">MSPAICKGSIPATKYFTKWAVRISEWSTWSGCAVTCDVGLRKSSRTCTNPKPDRFGDYCVGDPFENTVCPQEPCANRIELGCVAKLFSHVWSGSEAEEQDLHQPESFRLRQEL</sequence>
<dbReference type="Pfam" id="PF00090">
    <property type="entry name" value="TSP_1"/>
    <property type="match status" value="1"/>
</dbReference>
<dbReference type="SUPFAM" id="SSF82895">
    <property type="entry name" value="TSP-1 type 1 repeat"/>
    <property type="match status" value="1"/>
</dbReference>
<dbReference type="PROSITE" id="PS50092">
    <property type="entry name" value="TSP1"/>
    <property type="match status" value="1"/>
</dbReference>
<dbReference type="InterPro" id="IPR036383">
    <property type="entry name" value="TSP1_rpt_sf"/>
</dbReference>
<reference evidence="3" key="2">
    <citation type="submission" date="2020-11" db="EMBL/GenBank/DDBJ databases">
        <authorList>
            <person name="McCartney M.A."/>
            <person name="Auch B."/>
            <person name="Kono T."/>
            <person name="Mallez S."/>
            <person name="Becker A."/>
            <person name="Gohl D.M."/>
            <person name="Silverstein K.A.T."/>
            <person name="Koren S."/>
            <person name="Bechman K.B."/>
            <person name="Herman A."/>
            <person name="Abrahante J.E."/>
            <person name="Garbe J."/>
        </authorList>
    </citation>
    <scope>NUCLEOTIDE SEQUENCE</scope>
    <source>
        <strain evidence="3">Duluth1</strain>
        <tissue evidence="3">Whole animal</tissue>
    </source>
</reference>
<keyword evidence="2" id="KW-1015">Disulfide bond</keyword>
<evidence type="ECO:0000313" key="4">
    <source>
        <dbReference type="Proteomes" id="UP000828390"/>
    </source>
</evidence>
<dbReference type="EMBL" id="JAIWYP010000010">
    <property type="protein sequence ID" value="KAH3754715.1"/>
    <property type="molecule type" value="Genomic_DNA"/>
</dbReference>
<proteinExistence type="predicted"/>
<dbReference type="InterPro" id="IPR052065">
    <property type="entry name" value="Compl_asym_regulator"/>
</dbReference>
<organism evidence="3 4">
    <name type="scientific">Dreissena polymorpha</name>
    <name type="common">Zebra mussel</name>
    <name type="synonym">Mytilus polymorpha</name>
    <dbReference type="NCBI Taxonomy" id="45954"/>
    <lineage>
        <taxon>Eukaryota</taxon>
        <taxon>Metazoa</taxon>
        <taxon>Spiralia</taxon>
        <taxon>Lophotrochozoa</taxon>
        <taxon>Mollusca</taxon>
        <taxon>Bivalvia</taxon>
        <taxon>Autobranchia</taxon>
        <taxon>Heteroconchia</taxon>
        <taxon>Euheterodonta</taxon>
        <taxon>Imparidentia</taxon>
        <taxon>Neoheterodontei</taxon>
        <taxon>Myida</taxon>
        <taxon>Dreissenoidea</taxon>
        <taxon>Dreissenidae</taxon>
        <taxon>Dreissena</taxon>
    </lineage>
</organism>
<dbReference type="AlphaFoldDB" id="A0A9D4DUT5"/>
<keyword evidence="1" id="KW-0677">Repeat</keyword>
<gene>
    <name evidence="3" type="ORF">DPMN_189396</name>
</gene>
<dbReference type="Proteomes" id="UP000828390">
    <property type="component" value="Unassembled WGS sequence"/>
</dbReference>
<evidence type="ECO:0000313" key="3">
    <source>
        <dbReference type="EMBL" id="KAH3754715.1"/>
    </source>
</evidence>
<evidence type="ECO:0000256" key="2">
    <source>
        <dbReference type="ARBA" id="ARBA00023157"/>
    </source>
</evidence>
<accession>A0A9D4DUT5</accession>
<name>A0A9D4DUT5_DREPO</name>
<dbReference type="InterPro" id="IPR000884">
    <property type="entry name" value="TSP1_rpt"/>
</dbReference>